<evidence type="ECO:0000313" key="2">
    <source>
        <dbReference type="Proteomes" id="UP001152320"/>
    </source>
</evidence>
<keyword evidence="2" id="KW-1185">Reference proteome</keyword>
<sequence>MQNYKFSLRNWWRYADLNIRDGRKVSPVKLYARDSMSLNHFRTRFGVNFSHCHKDYV</sequence>
<accession>A0A9Q1BN17</accession>
<reference evidence="1" key="1">
    <citation type="submission" date="2021-10" db="EMBL/GenBank/DDBJ databases">
        <title>Tropical sea cucumber genome reveals ecological adaptation and Cuvierian tubules defense mechanism.</title>
        <authorList>
            <person name="Chen T."/>
        </authorList>
    </citation>
    <scope>NUCLEOTIDE SEQUENCE</scope>
    <source>
        <strain evidence="1">Nanhai2018</strain>
        <tissue evidence="1">Muscle</tissue>
    </source>
</reference>
<proteinExistence type="predicted"/>
<dbReference type="AlphaFoldDB" id="A0A9Q1BN17"/>
<dbReference type="Proteomes" id="UP001152320">
    <property type="component" value="Chromosome 14"/>
</dbReference>
<gene>
    <name evidence="1" type="ORF">HOLleu_29143</name>
</gene>
<protein>
    <submittedName>
        <fullName evidence="1">Uncharacterized protein</fullName>
    </submittedName>
</protein>
<dbReference type="EMBL" id="JAIZAY010000014">
    <property type="protein sequence ID" value="KAJ8029687.1"/>
    <property type="molecule type" value="Genomic_DNA"/>
</dbReference>
<comment type="caution">
    <text evidence="1">The sequence shown here is derived from an EMBL/GenBank/DDBJ whole genome shotgun (WGS) entry which is preliminary data.</text>
</comment>
<organism evidence="1 2">
    <name type="scientific">Holothuria leucospilota</name>
    <name type="common">Black long sea cucumber</name>
    <name type="synonym">Mertensiothuria leucospilota</name>
    <dbReference type="NCBI Taxonomy" id="206669"/>
    <lineage>
        <taxon>Eukaryota</taxon>
        <taxon>Metazoa</taxon>
        <taxon>Echinodermata</taxon>
        <taxon>Eleutherozoa</taxon>
        <taxon>Echinozoa</taxon>
        <taxon>Holothuroidea</taxon>
        <taxon>Aspidochirotacea</taxon>
        <taxon>Aspidochirotida</taxon>
        <taxon>Holothuriidae</taxon>
        <taxon>Holothuria</taxon>
    </lineage>
</organism>
<name>A0A9Q1BN17_HOLLE</name>
<evidence type="ECO:0000313" key="1">
    <source>
        <dbReference type="EMBL" id="KAJ8029687.1"/>
    </source>
</evidence>